<feature type="repeat" description="TNFR-Cys" evidence="1">
    <location>
        <begin position="94"/>
        <end position="132"/>
    </location>
</feature>
<sequence length="360" mass="40648">MGKQVNGLALYVTVLTLLVFAVKAEVPVYCGRGEYLAPGEQGQPDKCEQCPNRYYQDQEKHRETQCKVCSPFDHFKHQLVLEDQCTSFSYKIIECIEGYYLKDGDCQKCTDCTSVEGKLQAQACQKDQDTICCNADGRDGHCQVDLLYCGPGEHLLHGHNGQLDKCVHCRSGFYQDKASHREKHCHQCSYIDEHDTRHILVDDCTRFHDAVFKCHNGFFLNEDQCEACQDCSLLGKTQGRACQEDQDTICCDHEEMVVRDGKCEVKEIHCGPGEYLIQEGTGKREQCRPCETGTTNPEHEHRKTVCVADQDKGGSTRGSGSSRGATVTHAFWIITFIVISFVFAYVIRKVVPRFMTDGRP</sequence>
<dbReference type="GO" id="GO:0045121">
    <property type="term" value="C:membrane raft"/>
    <property type="evidence" value="ECO:0007669"/>
    <property type="project" value="TreeGrafter"/>
</dbReference>
<dbReference type="GO" id="GO:0097192">
    <property type="term" value="P:extrinsic apoptotic signaling pathway in absence of ligand"/>
    <property type="evidence" value="ECO:0007669"/>
    <property type="project" value="TreeGrafter"/>
</dbReference>
<dbReference type="SMART" id="SM00208">
    <property type="entry name" value="TNFR"/>
    <property type="match status" value="4"/>
</dbReference>
<protein>
    <recommendedName>
        <fullName evidence="4">TNFR-Cys domain-containing protein</fullName>
    </recommendedName>
</protein>
<gene>
    <name evidence="5" type="ORF">ElyMa_005434500</name>
</gene>
<dbReference type="Proteomes" id="UP000762676">
    <property type="component" value="Unassembled WGS sequence"/>
</dbReference>
<dbReference type="PANTHER" id="PTHR46874">
    <property type="entry name" value="TUMOR NECROSIS FACTOR RECEPTOR SUPERFAMILY MEMBER 6"/>
    <property type="match status" value="1"/>
</dbReference>
<dbReference type="GO" id="GO:0009897">
    <property type="term" value="C:external side of plasma membrane"/>
    <property type="evidence" value="ECO:0007669"/>
    <property type="project" value="TreeGrafter"/>
</dbReference>
<keyword evidence="2" id="KW-0812">Transmembrane</keyword>
<dbReference type="GO" id="GO:0005031">
    <property type="term" value="F:tumor necrosis factor receptor activity"/>
    <property type="evidence" value="ECO:0007669"/>
    <property type="project" value="TreeGrafter"/>
</dbReference>
<dbReference type="EMBL" id="BMAT01010843">
    <property type="protein sequence ID" value="GFR61537.1"/>
    <property type="molecule type" value="Genomic_DNA"/>
</dbReference>
<feature type="domain" description="TNFR-Cys" evidence="4">
    <location>
        <begin position="213"/>
        <end position="250"/>
    </location>
</feature>
<feature type="signal peptide" evidence="3">
    <location>
        <begin position="1"/>
        <end position="24"/>
    </location>
</feature>
<reference evidence="5 6" key="1">
    <citation type="journal article" date="2021" name="Elife">
        <title>Chloroplast acquisition without the gene transfer in kleptoplastic sea slugs, Plakobranchus ocellatus.</title>
        <authorList>
            <person name="Maeda T."/>
            <person name="Takahashi S."/>
            <person name="Yoshida T."/>
            <person name="Shimamura S."/>
            <person name="Takaki Y."/>
            <person name="Nagai Y."/>
            <person name="Toyoda A."/>
            <person name="Suzuki Y."/>
            <person name="Arimoto A."/>
            <person name="Ishii H."/>
            <person name="Satoh N."/>
            <person name="Nishiyama T."/>
            <person name="Hasebe M."/>
            <person name="Maruyama T."/>
            <person name="Minagawa J."/>
            <person name="Obokata J."/>
            <person name="Shigenobu S."/>
        </authorList>
    </citation>
    <scope>NUCLEOTIDE SEQUENCE [LARGE SCALE GENOMIC DNA]</scope>
</reference>
<dbReference type="GO" id="GO:0032872">
    <property type="term" value="P:regulation of stress-activated MAPK cascade"/>
    <property type="evidence" value="ECO:0007669"/>
    <property type="project" value="TreeGrafter"/>
</dbReference>
<keyword evidence="2" id="KW-1133">Transmembrane helix</keyword>
<proteinExistence type="predicted"/>
<dbReference type="GO" id="GO:0043066">
    <property type="term" value="P:negative regulation of apoptotic process"/>
    <property type="evidence" value="ECO:0007669"/>
    <property type="project" value="TreeGrafter"/>
</dbReference>
<keyword evidence="6" id="KW-1185">Reference proteome</keyword>
<evidence type="ECO:0000313" key="6">
    <source>
        <dbReference type="Proteomes" id="UP000762676"/>
    </source>
</evidence>
<dbReference type="GO" id="GO:0031265">
    <property type="term" value="C:CD95 death-inducing signaling complex"/>
    <property type="evidence" value="ECO:0007669"/>
    <property type="project" value="TreeGrafter"/>
</dbReference>
<keyword evidence="2" id="KW-0472">Membrane</keyword>
<feature type="chain" id="PRO_5044022489" description="TNFR-Cys domain-containing protein" evidence="3">
    <location>
        <begin position="25"/>
        <end position="360"/>
    </location>
</feature>
<feature type="repeat" description="TNFR-Cys" evidence="1">
    <location>
        <begin position="213"/>
        <end position="250"/>
    </location>
</feature>
<dbReference type="GO" id="GO:0097049">
    <property type="term" value="P:motor neuron apoptotic process"/>
    <property type="evidence" value="ECO:0007669"/>
    <property type="project" value="TreeGrafter"/>
</dbReference>
<evidence type="ECO:0000256" key="3">
    <source>
        <dbReference type="SAM" id="SignalP"/>
    </source>
</evidence>
<comment type="caution">
    <text evidence="1">Lacks conserved residue(s) required for the propagation of feature annotation.</text>
</comment>
<feature type="transmembrane region" description="Helical" evidence="2">
    <location>
        <begin position="329"/>
        <end position="347"/>
    </location>
</feature>
<evidence type="ECO:0000259" key="4">
    <source>
        <dbReference type="PROSITE" id="PS50050"/>
    </source>
</evidence>
<keyword evidence="3" id="KW-0732">Signal</keyword>
<dbReference type="SMART" id="SM01411">
    <property type="entry name" value="Ephrin_rec_like"/>
    <property type="match status" value="2"/>
</dbReference>
<dbReference type="Pfam" id="PF00020">
    <property type="entry name" value="TNFR_c6"/>
    <property type="match status" value="1"/>
</dbReference>
<dbReference type="GO" id="GO:0097527">
    <property type="term" value="P:necroptotic signaling pathway"/>
    <property type="evidence" value="ECO:0007669"/>
    <property type="project" value="TreeGrafter"/>
</dbReference>
<dbReference type="PANTHER" id="PTHR46874:SF1">
    <property type="entry name" value="TUMOR NECROSIS FACTOR RECEPTOR SUPERFAMILY MEMBER 6"/>
    <property type="match status" value="1"/>
</dbReference>
<name>A0AAV4EKC7_9GAST</name>
<accession>A0AAV4EKC7</accession>
<comment type="caution">
    <text evidence="5">The sequence shown here is derived from an EMBL/GenBank/DDBJ whole genome shotgun (WGS) entry which is preliminary data.</text>
</comment>
<evidence type="ECO:0000313" key="5">
    <source>
        <dbReference type="EMBL" id="GFR61537.1"/>
    </source>
</evidence>
<organism evidence="5 6">
    <name type="scientific">Elysia marginata</name>
    <dbReference type="NCBI Taxonomy" id="1093978"/>
    <lineage>
        <taxon>Eukaryota</taxon>
        <taxon>Metazoa</taxon>
        <taxon>Spiralia</taxon>
        <taxon>Lophotrochozoa</taxon>
        <taxon>Mollusca</taxon>
        <taxon>Gastropoda</taxon>
        <taxon>Heterobranchia</taxon>
        <taxon>Euthyneura</taxon>
        <taxon>Panpulmonata</taxon>
        <taxon>Sacoglossa</taxon>
        <taxon>Placobranchoidea</taxon>
        <taxon>Plakobranchidae</taxon>
        <taxon>Elysia</taxon>
    </lineage>
</organism>
<feature type="domain" description="TNFR-Cys" evidence="4">
    <location>
        <begin position="94"/>
        <end position="132"/>
    </location>
</feature>
<dbReference type="PROSITE" id="PS00652">
    <property type="entry name" value="TNFR_NGFR_1"/>
    <property type="match status" value="2"/>
</dbReference>
<dbReference type="Gene3D" id="2.10.50.10">
    <property type="entry name" value="Tumor Necrosis Factor Receptor, subunit A, domain 2"/>
    <property type="match status" value="1"/>
</dbReference>
<dbReference type="InterPro" id="IPR001368">
    <property type="entry name" value="TNFR/NGFR_Cys_rich_reg"/>
</dbReference>
<dbReference type="AlphaFoldDB" id="A0AAV4EKC7"/>
<evidence type="ECO:0000256" key="2">
    <source>
        <dbReference type="SAM" id="Phobius"/>
    </source>
</evidence>
<dbReference type="PROSITE" id="PS50050">
    <property type="entry name" value="TNFR_NGFR_2"/>
    <property type="match status" value="2"/>
</dbReference>
<evidence type="ECO:0000256" key="1">
    <source>
        <dbReference type="PROSITE-ProRule" id="PRU00206"/>
    </source>
</evidence>